<dbReference type="PANTHER" id="PTHR48063">
    <property type="entry name" value="LRR RECEPTOR-LIKE KINASE"/>
    <property type="match status" value="1"/>
</dbReference>
<dbReference type="InterPro" id="IPR046956">
    <property type="entry name" value="RLP23-like"/>
</dbReference>
<keyword evidence="4" id="KW-0433">Leucine-rich repeat</keyword>
<accession>A0A8J5FUL9</accession>
<name>A0A8J5FUL9_ZINOF</name>
<dbReference type="InterPro" id="IPR003591">
    <property type="entry name" value="Leu-rich_rpt_typical-subtyp"/>
</dbReference>
<evidence type="ECO:0000256" key="3">
    <source>
        <dbReference type="ARBA" id="ARBA00022475"/>
    </source>
</evidence>
<gene>
    <name evidence="14" type="ORF">ZIOFF_052094</name>
</gene>
<dbReference type="PROSITE" id="PS51450">
    <property type="entry name" value="LRR"/>
    <property type="match status" value="2"/>
</dbReference>
<keyword evidence="7" id="KW-0677">Repeat</keyword>
<comment type="caution">
    <text evidence="14">The sequence shown here is derived from an EMBL/GenBank/DDBJ whole genome shotgun (WGS) entry which is preliminary data.</text>
</comment>
<protein>
    <recommendedName>
        <fullName evidence="13">Leucine-rich repeat-containing N-terminal plant-type domain-containing protein</fullName>
    </recommendedName>
</protein>
<dbReference type="FunFam" id="3.80.10.10:FF:000213">
    <property type="entry name" value="Tyrosine-sulfated glycopeptide receptor 1"/>
    <property type="match status" value="1"/>
</dbReference>
<evidence type="ECO:0000256" key="2">
    <source>
        <dbReference type="ARBA" id="ARBA00009592"/>
    </source>
</evidence>
<evidence type="ECO:0000256" key="9">
    <source>
        <dbReference type="ARBA" id="ARBA00023136"/>
    </source>
</evidence>
<dbReference type="InterPro" id="IPR013210">
    <property type="entry name" value="LRR_N_plant-typ"/>
</dbReference>
<evidence type="ECO:0000256" key="11">
    <source>
        <dbReference type="SAM" id="Phobius"/>
    </source>
</evidence>
<comment type="subcellular location">
    <subcellularLocation>
        <location evidence="1">Cell membrane</location>
        <topology evidence="1">Single-pass type I membrane protein</topology>
    </subcellularLocation>
</comment>
<proteinExistence type="inferred from homology"/>
<evidence type="ECO:0000313" key="15">
    <source>
        <dbReference type="Proteomes" id="UP000734854"/>
    </source>
</evidence>
<evidence type="ECO:0000256" key="5">
    <source>
        <dbReference type="ARBA" id="ARBA00022692"/>
    </source>
</evidence>
<evidence type="ECO:0000259" key="13">
    <source>
        <dbReference type="Pfam" id="PF08263"/>
    </source>
</evidence>
<evidence type="ECO:0000256" key="1">
    <source>
        <dbReference type="ARBA" id="ARBA00004251"/>
    </source>
</evidence>
<reference evidence="14 15" key="1">
    <citation type="submission" date="2020-08" db="EMBL/GenBank/DDBJ databases">
        <title>Plant Genome Project.</title>
        <authorList>
            <person name="Zhang R.-G."/>
        </authorList>
    </citation>
    <scope>NUCLEOTIDE SEQUENCE [LARGE SCALE GENOMIC DNA]</scope>
    <source>
        <tissue evidence="14">Rhizome</tissue>
    </source>
</reference>
<dbReference type="AlphaFoldDB" id="A0A8J5FUL9"/>
<dbReference type="PRINTS" id="PR00019">
    <property type="entry name" value="LEURICHRPT"/>
</dbReference>
<dbReference type="GO" id="GO:0005886">
    <property type="term" value="C:plasma membrane"/>
    <property type="evidence" value="ECO:0007669"/>
    <property type="project" value="UniProtKB-SubCell"/>
</dbReference>
<dbReference type="PANTHER" id="PTHR48063:SF112">
    <property type="entry name" value="RECEPTOR LIKE PROTEIN 30-LIKE"/>
    <property type="match status" value="1"/>
</dbReference>
<keyword evidence="10" id="KW-0325">Glycoprotein</keyword>
<comment type="similarity">
    <text evidence="2">Belongs to the RLP family.</text>
</comment>
<evidence type="ECO:0000256" key="7">
    <source>
        <dbReference type="ARBA" id="ARBA00022737"/>
    </source>
</evidence>
<sequence length="728" mass="81593">MEVVRVPQSMPIVFALFFLLFQAREFSCCHDTERQSLLKFKRGITAGQLSSWVGKDCCLWPGVGCNNSTGHIIHLSLQNIGLEGPIPHQLRNLSNLRVLDLSSNSLLLLDNSRWLSRLASLQHLDLSYVSFARGVKWLQALILYQCIIPDHILPSLPHLNFTSLATLDLSYTYFNSTLPGWLLNLTSLEFLYLGGNYFSIPFPDAIENKVFLKEVDLSYNHFIYGDPSVRLEEHCQLQVLSLSWMNMTGDLNQFKGMFSGCIRESLRSLDLGGNQLNGSLPEWLGEFKNLESLLLFSNSFSVSQKAWEAFQALLTWFFEATLSMNNIEGPVPSSMCRMTNLLAVDLSRNHLSKELPNCWQDLTDLAVFDMSSNNLTGVLPSTVYLGSNEFTGGIPSSIGHGLPHLKILILRSNRFHGHIPPQLSNLSSLQILDLSHNSFIGTIPPTFGNFSSIRISPKSLGKIVDVGSYKETILLVTKNQENFYDKLLSIMTTLDLSDNNLSGQIPEQITSLLGLWNLNLSGNHLTGEITHKFSQLIELESLDLSRNQLSGSIPPALSNLTFLSHFNVSYNNLTGSIPSGNQLNTFTDPSAFMGNPFLCGFPLNNSCDKVVTDEPAYKNEIKTHNHDAIWLYISAVLGFVLGFWVVWGVLLFSEASRHSYFRVVDDFFDRVYVSVVLNFRLIKRKVWNIIENKVSLSCVVALCECLFCKTLSSSSSPEFDIVHYAPLL</sequence>
<dbReference type="Proteomes" id="UP000734854">
    <property type="component" value="Unassembled WGS sequence"/>
</dbReference>
<feature type="chain" id="PRO_5035169878" description="Leucine-rich repeat-containing N-terminal plant-type domain-containing protein" evidence="12">
    <location>
        <begin position="26"/>
        <end position="728"/>
    </location>
</feature>
<dbReference type="InterPro" id="IPR001611">
    <property type="entry name" value="Leu-rich_rpt"/>
</dbReference>
<feature type="transmembrane region" description="Helical" evidence="11">
    <location>
        <begin position="629"/>
        <end position="652"/>
    </location>
</feature>
<keyword evidence="3" id="KW-1003">Cell membrane</keyword>
<keyword evidence="6 12" id="KW-0732">Signal</keyword>
<evidence type="ECO:0000256" key="4">
    <source>
        <dbReference type="ARBA" id="ARBA00022614"/>
    </source>
</evidence>
<dbReference type="SMART" id="SM00369">
    <property type="entry name" value="LRR_TYP"/>
    <property type="match status" value="9"/>
</dbReference>
<organism evidence="14 15">
    <name type="scientific">Zingiber officinale</name>
    <name type="common">Ginger</name>
    <name type="synonym">Amomum zingiber</name>
    <dbReference type="NCBI Taxonomy" id="94328"/>
    <lineage>
        <taxon>Eukaryota</taxon>
        <taxon>Viridiplantae</taxon>
        <taxon>Streptophyta</taxon>
        <taxon>Embryophyta</taxon>
        <taxon>Tracheophyta</taxon>
        <taxon>Spermatophyta</taxon>
        <taxon>Magnoliopsida</taxon>
        <taxon>Liliopsida</taxon>
        <taxon>Zingiberales</taxon>
        <taxon>Zingiberaceae</taxon>
        <taxon>Zingiber</taxon>
    </lineage>
</organism>
<dbReference type="Pfam" id="PF13855">
    <property type="entry name" value="LRR_8"/>
    <property type="match status" value="1"/>
</dbReference>
<feature type="signal peptide" evidence="12">
    <location>
        <begin position="1"/>
        <end position="25"/>
    </location>
</feature>
<evidence type="ECO:0000256" key="6">
    <source>
        <dbReference type="ARBA" id="ARBA00022729"/>
    </source>
</evidence>
<evidence type="ECO:0000256" key="10">
    <source>
        <dbReference type="ARBA" id="ARBA00023180"/>
    </source>
</evidence>
<feature type="domain" description="Leucine-rich repeat-containing N-terminal plant-type" evidence="13">
    <location>
        <begin position="30"/>
        <end position="66"/>
    </location>
</feature>
<evidence type="ECO:0000313" key="14">
    <source>
        <dbReference type="EMBL" id="KAG6490781.1"/>
    </source>
</evidence>
<evidence type="ECO:0000256" key="12">
    <source>
        <dbReference type="SAM" id="SignalP"/>
    </source>
</evidence>
<dbReference type="EMBL" id="JACMSC010000014">
    <property type="protein sequence ID" value="KAG6490781.1"/>
    <property type="molecule type" value="Genomic_DNA"/>
</dbReference>
<keyword evidence="15" id="KW-1185">Reference proteome</keyword>
<keyword evidence="9 11" id="KW-0472">Membrane</keyword>
<evidence type="ECO:0000256" key="8">
    <source>
        <dbReference type="ARBA" id="ARBA00022989"/>
    </source>
</evidence>
<dbReference type="Pfam" id="PF00560">
    <property type="entry name" value="LRR_1"/>
    <property type="match status" value="4"/>
</dbReference>
<dbReference type="InterPro" id="IPR032675">
    <property type="entry name" value="LRR_dom_sf"/>
</dbReference>
<dbReference type="Gene3D" id="3.80.10.10">
    <property type="entry name" value="Ribonuclease Inhibitor"/>
    <property type="match status" value="2"/>
</dbReference>
<keyword evidence="5 11" id="KW-0812">Transmembrane</keyword>
<dbReference type="Pfam" id="PF08263">
    <property type="entry name" value="LRRNT_2"/>
    <property type="match status" value="1"/>
</dbReference>
<dbReference type="SUPFAM" id="SSF52058">
    <property type="entry name" value="L domain-like"/>
    <property type="match status" value="2"/>
</dbReference>
<keyword evidence="8 11" id="KW-1133">Transmembrane helix</keyword>